<feature type="transmembrane region" description="Helical" evidence="2">
    <location>
        <begin position="933"/>
        <end position="953"/>
    </location>
</feature>
<feature type="compositionally biased region" description="Basic residues" evidence="1">
    <location>
        <begin position="270"/>
        <end position="280"/>
    </location>
</feature>
<reference evidence="4 5" key="2">
    <citation type="submission" date="2024-05" db="EMBL/GenBank/DDBJ databases">
        <authorList>
            <person name="Chen Y."/>
            <person name="Shah S."/>
            <person name="Dougan E. K."/>
            <person name="Thang M."/>
            <person name="Chan C."/>
        </authorList>
    </citation>
    <scope>NUCLEOTIDE SEQUENCE [LARGE SCALE GENOMIC DNA]</scope>
</reference>
<evidence type="ECO:0000313" key="5">
    <source>
        <dbReference type="Proteomes" id="UP001152797"/>
    </source>
</evidence>
<evidence type="ECO:0000256" key="2">
    <source>
        <dbReference type="SAM" id="Phobius"/>
    </source>
</evidence>
<accession>A0A9P1BYH7</accession>
<dbReference type="Proteomes" id="UP001152797">
    <property type="component" value="Unassembled WGS sequence"/>
</dbReference>
<name>A0A9P1BYH7_9DINO</name>
<dbReference type="AlphaFoldDB" id="A0A9P1BYH7"/>
<reference evidence="3" key="1">
    <citation type="submission" date="2022-10" db="EMBL/GenBank/DDBJ databases">
        <authorList>
            <person name="Chen Y."/>
            <person name="Dougan E. K."/>
            <person name="Chan C."/>
            <person name="Rhodes N."/>
            <person name="Thang M."/>
        </authorList>
    </citation>
    <scope>NUCLEOTIDE SEQUENCE</scope>
</reference>
<keyword evidence="2" id="KW-0812">Transmembrane</keyword>
<keyword evidence="5" id="KW-1185">Reference proteome</keyword>
<dbReference type="EMBL" id="CAMXCT020000680">
    <property type="protein sequence ID" value="CAL1135442.1"/>
    <property type="molecule type" value="Genomic_DNA"/>
</dbReference>
<feature type="transmembrane region" description="Helical" evidence="2">
    <location>
        <begin position="712"/>
        <end position="732"/>
    </location>
</feature>
<comment type="caution">
    <text evidence="3">The sequence shown here is derived from an EMBL/GenBank/DDBJ whole genome shotgun (WGS) entry which is preliminary data.</text>
</comment>
<feature type="transmembrane region" description="Helical" evidence="2">
    <location>
        <begin position="900"/>
        <end position="921"/>
    </location>
</feature>
<evidence type="ECO:0000313" key="3">
    <source>
        <dbReference type="EMBL" id="CAI3982067.1"/>
    </source>
</evidence>
<dbReference type="EMBL" id="CAMXCT030000680">
    <property type="protein sequence ID" value="CAL4769379.1"/>
    <property type="molecule type" value="Genomic_DNA"/>
</dbReference>
<feature type="region of interest" description="Disordered" evidence="1">
    <location>
        <begin position="242"/>
        <end position="280"/>
    </location>
</feature>
<feature type="transmembrane region" description="Helical" evidence="2">
    <location>
        <begin position="865"/>
        <end position="888"/>
    </location>
</feature>
<evidence type="ECO:0000256" key="1">
    <source>
        <dbReference type="SAM" id="MobiDB-lite"/>
    </source>
</evidence>
<dbReference type="OrthoDB" id="427974at2759"/>
<keyword evidence="2" id="KW-0472">Membrane</keyword>
<dbReference type="EMBL" id="CAMXCT010000680">
    <property type="protein sequence ID" value="CAI3982067.1"/>
    <property type="molecule type" value="Genomic_DNA"/>
</dbReference>
<proteinExistence type="predicted"/>
<keyword evidence="2" id="KW-1133">Transmembrane helix</keyword>
<feature type="transmembrane region" description="Helical" evidence="2">
    <location>
        <begin position="744"/>
        <end position="761"/>
    </location>
</feature>
<protein>
    <submittedName>
        <fullName evidence="4">Right handed beta helix domain-containing protein</fullName>
    </submittedName>
</protein>
<evidence type="ECO:0000313" key="4">
    <source>
        <dbReference type="EMBL" id="CAL4769379.1"/>
    </source>
</evidence>
<sequence>MSGQGRGGARHKAKPYIDTGLLFKVLNKHEELVADMKGYEVVSRNSAVDPKALHALLPLVNDLLGLVPSAEVHPGPLRQALYQMIQQKPVLNTSKFKGSVWIQMRTERLGTLLFHVRRLGRGIGDQSLCTNLTGLEYSMVQDTLKKVQLPDDEPQPSDKSKVALKKAQGAATLKKDAATLKKDAATLEKDAATLKKGAKTLKKGAATLKKDVQQSRKLKKTRSDDEGHVNLQEAMGFKKPAAALKKAKAASKPWKKDLKSKKPATSSPLKKGKALKKAGRPPWVKIRKTMAKKPERAYLVGAHHALEKVKLIVEVSHKKSVHYSWVIDKIWEALLKDHLTKAEAVQMREEFCCILEKGFSQDSLKKDNPKNQLNSTNLKKLGEVSLKEKIAAASEENSDEEQAAMVLHSSMTGVEKSNAWNQHQNHLKKPENKSLKKEFDSLGKKGKGTPLASPWKGVLWAIQGDHEFFSNALKLPHWASKKPCWECNCQSDPIPEGLWYKTLEKGKQSFKVATNEEAQLHPQSGHRLFPGVIPGLTTKMVRGDCLHILFCKGVLGHLLGGVIHYLLWHDGVGVHQSTSPEARLGALFQDVQKEYVRQNSSTRITNLRMSMLCDIKNPHKTFATLDLKAAETKHFLHAFIPVAKELLTMDLVEEKAMLQALDAISRIIKLYDDADAFLTEAEWLKEISALVKATLTDDLKTELPLQFIPLQLAKLSFCLWLTCFLVLLAVQINTIFNKPVPDTYFIAAACVCATYLQIAAFRQYARDRRFLAQQLQSFSVQHALCSDLQDRSTIEATILNWFDTTEIEVCNRQIRQMVSEKVLGSLGPAQHYSTKLLLPVLLLHLFNNADYASGTWFDEDTFWRFLGPVLGFGIWMMMMVPLCFRLCHCFASRWSRCCDIFLNMFLAAIVTVGWLGGWYVNYFFVGFQPKARLLPAWSAVLLVASECVLFLWLQRASFFRSRGGRNGT</sequence>
<feature type="region of interest" description="Disordered" evidence="1">
    <location>
        <begin position="207"/>
        <end position="229"/>
    </location>
</feature>
<dbReference type="Gene3D" id="1.20.5.170">
    <property type="match status" value="1"/>
</dbReference>
<organism evidence="3">
    <name type="scientific">Cladocopium goreaui</name>
    <dbReference type="NCBI Taxonomy" id="2562237"/>
    <lineage>
        <taxon>Eukaryota</taxon>
        <taxon>Sar</taxon>
        <taxon>Alveolata</taxon>
        <taxon>Dinophyceae</taxon>
        <taxon>Suessiales</taxon>
        <taxon>Symbiodiniaceae</taxon>
        <taxon>Cladocopium</taxon>
    </lineage>
</organism>
<gene>
    <name evidence="3" type="ORF">C1SCF055_LOCUS9804</name>
</gene>